<dbReference type="InterPro" id="IPR007110">
    <property type="entry name" value="Ig-like_dom"/>
</dbReference>
<evidence type="ECO:0000256" key="9">
    <source>
        <dbReference type="ARBA" id="ARBA00023180"/>
    </source>
</evidence>
<evidence type="ECO:0000256" key="6">
    <source>
        <dbReference type="ARBA" id="ARBA00022989"/>
    </source>
</evidence>
<dbReference type="AlphaFoldDB" id="A0A8C9A3W7"/>
<dbReference type="SMART" id="SM00408">
    <property type="entry name" value="IGc2"/>
    <property type="match status" value="1"/>
</dbReference>
<keyword evidence="10" id="KW-0393">Immunoglobulin domain</keyword>
<dbReference type="InterPro" id="IPR013106">
    <property type="entry name" value="Ig_V-set"/>
</dbReference>
<evidence type="ECO:0000256" key="2">
    <source>
        <dbReference type="ARBA" id="ARBA00022692"/>
    </source>
</evidence>
<dbReference type="InterPro" id="IPR003598">
    <property type="entry name" value="Ig_sub2"/>
</dbReference>
<keyword evidence="7 13" id="KW-0472">Membrane</keyword>
<dbReference type="Ensembl" id="ENSPSMT00000031097.1">
    <property type="protein sequence ID" value="ENSPSMP00000026867.1"/>
    <property type="gene ID" value="ENSPSMG00000018816.1"/>
</dbReference>
<feature type="domain" description="Ig-like" evidence="15">
    <location>
        <begin position="149"/>
        <end position="226"/>
    </location>
</feature>
<dbReference type="InterPro" id="IPR036179">
    <property type="entry name" value="Ig-like_dom_sf"/>
</dbReference>
<name>A0A8C9A3W7_PROSS</name>
<dbReference type="GO" id="GO:0007155">
    <property type="term" value="P:cell adhesion"/>
    <property type="evidence" value="ECO:0007669"/>
    <property type="project" value="UniProtKB-KW"/>
</dbReference>
<sequence length="477" mass="52084">MLLLLLALLWGRAGVEGQGGHREGYTLQVESWATVQEGLCVHVPCSFSYPRGGWNDSDPVYGSWLREGVDTTQDAPVATNNPTRTVRKETRGRFQLLGDPGRNNCSLGIRDARRRDQGSYVFRVERGRMKWTYVQNTLSVNVTALTHRPDILLPETLASGRPNNLTCSVPWACEQGTPPRISWEGASVAPQAPTIGRSSVLTLVPQPQDHGTNLTCHVTLPGTDVTKLRTVHLNVSCESWAGKPVILLGVPRAVGWAPTAVGNGSSVSVREGQSLRLVCAADSNPPARLTWILGSLTVCPSQLLSPGVLELPQVHLRDEGEFTCRAQNSLGSQHISLRLSLHLSLPSEYTGTVQPDSGVTLGAVWGAGATALVFLFFCVIFIIVRFCRRKVADHAKGPASQVSDMEISTSIIHLPVQPLEEHSPPDQPPPAVATRFSGQEQEQELHYASLSFHRMKSQDLQRQEVTGSEYSEIKIHK</sequence>
<dbReference type="GeneTree" id="ENSGT01150000286907"/>
<dbReference type="PANTHER" id="PTHR12035:SF106">
    <property type="entry name" value="SIALIC ACID-BINDING IG-LIKE LECTIN 8"/>
    <property type="match status" value="1"/>
</dbReference>
<evidence type="ECO:0000256" key="7">
    <source>
        <dbReference type="ARBA" id="ARBA00023136"/>
    </source>
</evidence>
<dbReference type="SMART" id="SM00409">
    <property type="entry name" value="IG"/>
    <property type="match status" value="3"/>
</dbReference>
<evidence type="ECO:0000313" key="16">
    <source>
        <dbReference type="Ensembl" id="ENSPSMP00000026867.1"/>
    </source>
</evidence>
<evidence type="ECO:0000256" key="5">
    <source>
        <dbReference type="ARBA" id="ARBA00022889"/>
    </source>
</evidence>
<keyword evidence="17" id="KW-1185">Reference proteome</keyword>
<reference evidence="16" key="2">
    <citation type="submission" date="2025-09" db="UniProtKB">
        <authorList>
            <consortium name="Ensembl"/>
        </authorList>
    </citation>
    <scope>IDENTIFICATION</scope>
</reference>
<evidence type="ECO:0000259" key="15">
    <source>
        <dbReference type="PROSITE" id="PS50835"/>
    </source>
</evidence>
<dbReference type="Proteomes" id="UP000694414">
    <property type="component" value="Unplaced"/>
</dbReference>
<dbReference type="InterPro" id="IPR051036">
    <property type="entry name" value="SIGLEC"/>
</dbReference>
<dbReference type="GO" id="GO:0033691">
    <property type="term" value="F:sialic acid binding"/>
    <property type="evidence" value="ECO:0007669"/>
    <property type="project" value="TreeGrafter"/>
</dbReference>
<feature type="chain" id="PRO_5034305998" description="Ig-like domain-containing protein" evidence="14">
    <location>
        <begin position="18"/>
        <end position="477"/>
    </location>
</feature>
<evidence type="ECO:0000313" key="17">
    <source>
        <dbReference type="Proteomes" id="UP000694414"/>
    </source>
</evidence>
<keyword evidence="6 13" id="KW-1133">Transmembrane helix</keyword>
<evidence type="ECO:0000256" key="14">
    <source>
        <dbReference type="SAM" id="SignalP"/>
    </source>
</evidence>
<dbReference type="PROSITE" id="PS50835">
    <property type="entry name" value="IG_LIKE"/>
    <property type="match status" value="2"/>
</dbReference>
<evidence type="ECO:0000256" key="12">
    <source>
        <dbReference type="SAM" id="MobiDB-lite"/>
    </source>
</evidence>
<dbReference type="Pfam" id="PF07686">
    <property type="entry name" value="V-set"/>
    <property type="match status" value="1"/>
</dbReference>
<evidence type="ECO:0000256" key="1">
    <source>
        <dbReference type="ARBA" id="ARBA00004479"/>
    </source>
</evidence>
<feature type="transmembrane region" description="Helical" evidence="13">
    <location>
        <begin position="363"/>
        <end position="384"/>
    </location>
</feature>
<evidence type="ECO:0000256" key="11">
    <source>
        <dbReference type="ARBA" id="ARBA00038361"/>
    </source>
</evidence>
<comment type="similarity">
    <text evidence="11">Belongs to the immunoglobulin superfamily. SIGLEC (sialic acid binding Ig-like lectin) family.</text>
</comment>
<reference evidence="16" key="1">
    <citation type="submission" date="2025-08" db="UniProtKB">
        <authorList>
            <consortium name="Ensembl"/>
        </authorList>
    </citation>
    <scope>IDENTIFICATION</scope>
</reference>
<dbReference type="FunFam" id="2.60.40.10:FF:000829">
    <property type="entry name" value="Sialic acid-binding Ig-like lectin 8"/>
    <property type="match status" value="1"/>
</dbReference>
<evidence type="ECO:0000256" key="8">
    <source>
        <dbReference type="ARBA" id="ARBA00023157"/>
    </source>
</evidence>
<organism evidence="16 17">
    <name type="scientific">Prolemur simus</name>
    <name type="common">Greater bamboo lemur</name>
    <name type="synonym">Hapalemur simus</name>
    <dbReference type="NCBI Taxonomy" id="1328070"/>
    <lineage>
        <taxon>Eukaryota</taxon>
        <taxon>Metazoa</taxon>
        <taxon>Chordata</taxon>
        <taxon>Craniata</taxon>
        <taxon>Vertebrata</taxon>
        <taxon>Euteleostomi</taxon>
        <taxon>Mammalia</taxon>
        <taxon>Eutheria</taxon>
        <taxon>Euarchontoglires</taxon>
        <taxon>Primates</taxon>
        <taxon>Strepsirrhini</taxon>
        <taxon>Lemuriformes</taxon>
        <taxon>Lemuridae</taxon>
        <taxon>Prolemur</taxon>
    </lineage>
</organism>
<dbReference type="Gene3D" id="2.60.40.10">
    <property type="entry name" value="Immunoglobulins"/>
    <property type="match status" value="3"/>
</dbReference>
<dbReference type="InterPro" id="IPR013783">
    <property type="entry name" value="Ig-like_fold"/>
</dbReference>
<keyword evidence="3 14" id="KW-0732">Signal</keyword>
<evidence type="ECO:0000256" key="10">
    <source>
        <dbReference type="ARBA" id="ARBA00023319"/>
    </source>
</evidence>
<evidence type="ECO:0000256" key="4">
    <source>
        <dbReference type="ARBA" id="ARBA00022734"/>
    </source>
</evidence>
<dbReference type="CDD" id="cd05712">
    <property type="entry name" value="IgV_CD33"/>
    <property type="match status" value="1"/>
</dbReference>
<protein>
    <recommendedName>
        <fullName evidence="15">Ig-like domain-containing protein</fullName>
    </recommendedName>
</protein>
<evidence type="ECO:0000256" key="13">
    <source>
        <dbReference type="SAM" id="Phobius"/>
    </source>
</evidence>
<feature type="domain" description="Ig-like" evidence="15">
    <location>
        <begin position="258"/>
        <end position="340"/>
    </location>
</feature>
<comment type="subcellular location">
    <subcellularLocation>
        <location evidence="1">Membrane</location>
        <topology evidence="1">Single-pass type I membrane protein</topology>
    </subcellularLocation>
</comment>
<dbReference type="PANTHER" id="PTHR12035">
    <property type="entry name" value="SIALIC ACID BINDING IMMUNOGLOBULIN-LIKE LECTIN"/>
    <property type="match status" value="1"/>
</dbReference>
<keyword evidence="9" id="KW-0325">Glycoprotein</keyword>
<evidence type="ECO:0000256" key="3">
    <source>
        <dbReference type="ARBA" id="ARBA00022729"/>
    </source>
</evidence>
<dbReference type="GO" id="GO:0030246">
    <property type="term" value="F:carbohydrate binding"/>
    <property type="evidence" value="ECO:0007669"/>
    <property type="project" value="UniProtKB-KW"/>
</dbReference>
<keyword evidence="8" id="KW-1015">Disulfide bond</keyword>
<proteinExistence type="inferred from homology"/>
<keyword evidence="2 13" id="KW-0812">Transmembrane</keyword>
<dbReference type="InterPro" id="IPR003599">
    <property type="entry name" value="Ig_sub"/>
</dbReference>
<keyword evidence="4" id="KW-0430">Lectin</keyword>
<dbReference type="SUPFAM" id="SSF48726">
    <property type="entry name" value="Immunoglobulin"/>
    <property type="match status" value="3"/>
</dbReference>
<accession>A0A8C9A3W7</accession>
<dbReference type="GO" id="GO:0005886">
    <property type="term" value="C:plasma membrane"/>
    <property type="evidence" value="ECO:0007669"/>
    <property type="project" value="TreeGrafter"/>
</dbReference>
<dbReference type="Pfam" id="PF13927">
    <property type="entry name" value="Ig_3"/>
    <property type="match status" value="1"/>
</dbReference>
<keyword evidence="5" id="KW-0130">Cell adhesion</keyword>
<feature type="signal peptide" evidence="14">
    <location>
        <begin position="1"/>
        <end position="17"/>
    </location>
</feature>
<feature type="region of interest" description="Disordered" evidence="12">
    <location>
        <begin position="418"/>
        <end position="441"/>
    </location>
</feature>